<dbReference type="PIRSF" id="PIRSF036640">
    <property type="entry name" value="FPGT"/>
    <property type="match status" value="1"/>
</dbReference>
<dbReference type="AlphaFoldDB" id="A0A3Q4H337"/>
<evidence type="ECO:0000259" key="3">
    <source>
        <dbReference type="Pfam" id="PF07959"/>
    </source>
</evidence>
<organism evidence="4 5">
    <name type="scientific">Neolamprologus brichardi</name>
    <name type="common">Fairy cichlid</name>
    <name type="synonym">Lamprologus brichardi</name>
    <dbReference type="NCBI Taxonomy" id="32507"/>
    <lineage>
        <taxon>Eukaryota</taxon>
        <taxon>Metazoa</taxon>
        <taxon>Chordata</taxon>
        <taxon>Craniata</taxon>
        <taxon>Vertebrata</taxon>
        <taxon>Euteleostomi</taxon>
        <taxon>Actinopterygii</taxon>
        <taxon>Neopterygii</taxon>
        <taxon>Teleostei</taxon>
        <taxon>Neoteleostei</taxon>
        <taxon>Acanthomorphata</taxon>
        <taxon>Ovalentaria</taxon>
        <taxon>Cichlomorphae</taxon>
        <taxon>Cichliformes</taxon>
        <taxon>Cichlidae</taxon>
        <taxon>African cichlids</taxon>
        <taxon>Pseudocrenilabrinae</taxon>
        <taxon>Lamprologini</taxon>
        <taxon>Neolamprologus</taxon>
    </lineage>
</organism>
<evidence type="ECO:0000313" key="5">
    <source>
        <dbReference type="Proteomes" id="UP000261580"/>
    </source>
</evidence>
<keyword evidence="2" id="KW-0547">Nucleotide-binding</keyword>
<dbReference type="GO" id="GO:0016772">
    <property type="term" value="F:transferase activity, transferring phosphorus-containing groups"/>
    <property type="evidence" value="ECO:0007669"/>
    <property type="project" value="InterPro"/>
</dbReference>
<dbReference type="CTD" id="8790"/>
<dbReference type="PANTHER" id="PTHR15045">
    <property type="entry name" value="FUCOSE-1-PHOSPHATE GUANYLYLTRANSFERASE"/>
    <property type="match status" value="1"/>
</dbReference>
<dbReference type="GO" id="GO:0000166">
    <property type="term" value="F:nucleotide binding"/>
    <property type="evidence" value="ECO:0007669"/>
    <property type="project" value="UniProtKB-KW"/>
</dbReference>
<protein>
    <submittedName>
        <fullName evidence="4">Fucose-1-phosphate guanylyltransferase</fullName>
    </submittedName>
</protein>
<reference evidence="4" key="2">
    <citation type="submission" date="2025-09" db="UniProtKB">
        <authorList>
            <consortium name="Ensembl"/>
        </authorList>
    </citation>
    <scope>IDENTIFICATION</scope>
</reference>
<accession>A0A3Q4H337</accession>
<evidence type="ECO:0000313" key="4">
    <source>
        <dbReference type="Ensembl" id="ENSNBRP00000016935.1"/>
    </source>
</evidence>
<keyword evidence="5" id="KW-1185">Reference proteome</keyword>
<proteinExistence type="predicted"/>
<dbReference type="STRING" id="32507.ENSNBRP00000016935"/>
<dbReference type="GeneTree" id="ENSGT00780000122095"/>
<dbReference type="Bgee" id="ENSNBRG00000013029">
    <property type="expression patterns" value="Expressed in testis and 1 other cell type or tissue"/>
</dbReference>
<dbReference type="PANTHER" id="PTHR15045:SF1">
    <property type="entry name" value="FUCOSE-1-PHOSPHATE GUANYLYLTRANSFERASE"/>
    <property type="match status" value="1"/>
</dbReference>
<dbReference type="Proteomes" id="UP000261580">
    <property type="component" value="Unassembled WGS sequence"/>
</dbReference>
<dbReference type="Gene3D" id="2.160.10.10">
    <property type="entry name" value="Hexapeptide repeat proteins"/>
    <property type="match status" value="1"/>
</dbReference>
<dbReference type="InterPro" id="IPR012120">
    <property type="entry name" value="Fucose-1-phosphate_GuaTrfase"/>
</dbReference>
<dbReference type="Pfam" id="PF07959">
    <property type="entry name" value="Fucose_pyrophosphorylase"/>
    <property type="match status" value="1"/>
</dbReference>
<keyword evidence="1" id="KW-0808">Transferase</keyword>
<dbReference type="Ensembl" id="ENSNBRT00000017392.1">
    <property type="protein sequence ID" value="ENSNBRP00000016935.1"/>
    <property type="gene ID" value="ENSNBRG00000013029.1"/>
</dbReference>
<evidence type="ECO:0000256" key="1">
    <source>
        <dbReference type="ARBA" id="ARBA00022679"/>
    </source>
</evidence>
<dbReference type="GeneID" id="102793697"/>
<dbReference type="GO" id="GO:0042350">
    <property type="term" value="P:GDP-L-fucose biosynthetic process"/>
    <property type="evidence" value="ECO:0007669"/>
    <property type="project" value="UniProtKB-ARBA"/>
</dbReference>
<name>A0A3Q4H337_NEOBR</name>
<dbReference type="InterPro" id="IPR011004">
    <property type="entry name" value="Trimer_LpxA-like_sf"/>
</dbReference>
<dbReference type="SUPFAM" id="SSF51161">
    <property type="entry name" value="Trimeric LpxA-like enzymes"/>
    <property type="match status" value="1"/>
</dbReference>
<reference evidence="4" key="1">
    <citation type="submission" date="2025-08" db="UniProtKB">
        <authorList>
            <consortium name="Ensembl"/>
        </authorList>
    </citation>
    <scope>IDENTIFICATION</scope>
</reference>
<dbReference type="OMA" id="DMIAYRE"/>
<feature type="domain" description="GDP-fucose pyrophosphorylase" evidence="3">
    <location>
        <begin position="99"/>
        <end position="517"/>
    </location>
</feature>
<sequence>MSHDCTRRLQTATRKKLRKFNSLRGREVQPGEFWDVVVVTAVDGSQRKAYELQISEKVDRKELPVGVHYKVFSDPPGPKIGNGGSTLYALQQLNDIYGKSLGRLRVILIHAGGFSQRLPSASALGKIFMAVPLGDPIFQMLELKLAMYVDFPSQMKPGVLVTCADDIELYSIAEEESVKFDKPGFTALAHPSPLSVGTTHGVFVLDPREKSSYSELENASCLHFLHKPSIDKMRGSGAVCKQQSGLFTDSEFVYTDSTYYVDFDTAKSLLNVLTELGPLSCEIDAYGDFLQALGSKATVEYTNNTANVTKEESSLVEIRQKIFHLLKGTPLNVILLNNSKFYHIGTTSEYLFHLTEHTALRDELGLLSSAFSVPVNENPEASSGCCIMYSVLNPSCSVGAASVVEYSRLGAGVSVGKGSIISSCWVSPGLSVPDEAFMHSLCVTHHGQASFVTVFFGINDNLKYTVGTPAYMEELKFFGFTLEKCLSIWGMEKEVLRFSGDASNCNLWNACLFPVCSDQQSSFLTSLNMLQAIQSASTSPLPKDTKLMSMQECLQSKNLEEMLELRKGLYNDIMKGRLSS</sequence>
<dbReference type="OrthoDB" id="10062280at2759"/>
<dbReference type="RefSeq" id="XP_006803321.1">
    <property type="nucleotide sequence ID" value="XM_006803258.2"/>
</dbReference>
<dbReference type="InterPro" id="IPR012887">
    <property type="entry name" value="GDP_fucose_pyrophosphorylase"/>
</dbReference>
<evidence type="ECO:0000256" key="2">
    <source>
        <dbReference type="ARBA" id="ARBA00022741"/>
    </source>
</evidence>